<dbReference type="Proteomes" id="UP000053660">
    <property type="component" value="Unassembled WGS sequence"/>
</dbReference>
<feature type="region of interest" description="Disordered" evidence="1">
    <location>
        <begin position="124"/>
        <end position="150"/>
    </location>
</feature>
<evidence type="ECO:0000256" key="1">
    <source>
        <dbReference type="SAM" id="MobiDB-lite"/>
    </source>
</evidence>
<dbReference type="EMBL" id="KN550779">
    <property type="protein sequence ID" value="KHJ93424.1"/>
    <property type="molecule type" value="Genomic_DNA"/>
</dbReference>
<protein>
    <submittedName>
        <fullName evidence="2">Uncharacterized protein</fullName>
    </submittedName>
</protein>
<reference evidence="2 3" key="1">
    <citation type="submission" date="2014-03" db="EMBL/GenBank/DDBJ databases">
        <title>Draft genome of the hookworm Oesophagostomum dentatum.</title>
        <authorList>
            <person name="Mitreva M."/>
        </authorList>
    </citation>
    <scope>NUCLEOTIDE SEQUENCE [LARGE SCALE GENOMIC DNA]</scope>
    <source>
        <strain evidence="2 3">OD-Hann</strain>
    </source>
</reference>
<accession>A0A0B1T845</accession>
<organism evidence="2 3">
    <name type="scientific">Oesophagostomum dentatum</name>
    <name type="common">Nodular worm</name>
    <dbReference type="NCBI Taxonomy" id="61180"/>
    <lineage>
        <taxon>Eukaryota</taxon>
        <taxon>Metazoa</taxon>
        <taxon>Ecdysozoa</taxon>
        <taxon>Nematoda</taxon>
        <taxon>Chromadorea</taxon>
        <taxon>Rhabditida</taxon>
        <taxon>Rhabditina</taxon>
        <taxon>Rhabditomorpha</taxon>
        <taxon>Strongyloidea</taxon>
        <taxon>Strongylidae</taxon>
        <taxon>Oesophagostomum</taxon>
    </lineage>
</organism>
<feature type="region of interest" description="Disordered" evidence="1">
    <location>
        <begin position="63"/>
        <end position="90"/>
    </location>
</feature>
<dbReference type="OrthoDB" id="5869691at2759"/>
<name>A0A0B1T845_OESDE</name>
<evidence type="ECO:0000313" key="3">
    <source>
        <dbReference type="Proteomes" id="UP000053660"/>
    </source>
</evidence>
<proteinExistence type="predicted"/>
<keyword evidence="3" id="KW-1185">Reference proteome</keyword>
<sequence>MDAHRLASFDLTAKTTRSPRLRRFASQLACIRISLDPPSPPCASPATTIQISNGKGISPEMNYLQVPPEFDPQRSSSPPPDRRSSCASTLSDVSSITIPMSASYQSLLSPMWTSIKYSIDECETPPNEPIFRSRSAQADSPEGVCSDYER</sequence>
<dbReference type="AlphaFoldDB" id="A0A0B1T845"/>
<gene>
    <name evidence="2" type="ORF">OESDEN_06669</name>
</gene>
<evidence type="ECO:0000313" key="2">
    <source>
        <dbReference type="EMBL" id="KHJ93424.1"/>
    </source>
</evidence>